<dbReference type="OrthoDB" id="597270at2"/>
<keyword evidence="2" id="KW-0808">Transferase</keyword>
<dbReference type="InterPro" id="IPR001173">
    <property type="entry name" value="Glyco_trans_2-like"/>
</dbReference>
<dbReference type="SUPFAM" id="SSF53448">
    <property type="entry name" value="Nucleotide-diphospho-sugar transferases"/>
    <property type="match status" value="1"/>
</dbReference>
<evidence type="ECO:0000259" key="1">
    <source>
        <dbReference type="Pfam" id="PF00535"/>
    </source>
</evidence>
<dbReference type="STRING" id="249352.SAMN05444395_103328"/>
<name>A0A167WZ59_9FLAO</name>
<dbReference type="PANTHER" id="PTHR43685">
    <property type="entry name" value="GLYCOSYLTRANSFERASE"/>
    <property type="match status" value="1"/>
</dbReference>
<dbReference type="Pfam" id="PF00535">
    <property type="entry name" value="Glycos_transf_2"/>
    <property type="match status" value="1"/>
</dbReference>
<dbReference type="AlphaFoldDB" id="A0A167WZ59"/>
<evidence type="ECO:0000313" key="2">
    <source>
        <dbReference type="EMBL" id="OAB27875.1"/>
    </source>
</evidence>
<protein>
    <submittedName>
        <fullName evidence="2">Glycosyl transferase family 2</fullName>
    </submittedName>
</protein>
<reference evidence="2 3" key="1">
    <citation type="submission" date="2016-03" db="EMBL/GenBank/DDBJ databases">
        <title>Draft genome sequence of Flavobacterium fryxellicola DSM 16209.</title>
        <authorList>
            <person name="Shin S.-K."/>
            <person name="Yi H."/>
        </authorList>
    </citation>
    <scope>NUCLEOTIDE SEQUENCE [LARGE SCALE GENOMIC DNA]</scope>
    <source>
        <strain evidence="2 3">DSM 16209</strain>
    </source>
</reference>
<dbReference type="Proteomes" id="UP000077164">
    <property type="component" value="Unassembled WGS sequence"/>
</dbReference>
<dbReference type="GO" id="GO:0044010">
    <property type="term" value="P:single-species biofilm formation"/>
    <property type="evidence" value="ECO:0007669"/>
    <property type="project" value="TreeGrafter"/>
</dbReference>
<dbReference type="RefSeq" id="WP_066079663.1">
    <property type="nucleotide sequence ID" value="NZ_FRDK01000003.1"/>
</dbReference>
<dbReference type="Gene3D" id="3.90.550.10">
    <property type="entry name" value="Spore Coat Polysaccharide Biosynthesis Protein SpsA, Chain A"/>
    <property type="match status" value="1"/>
</dbReference>
<accession>A0A167WZ59</accession>
<dbReference type="CDD" id="cd00761">
    <property type="entry name" value="Glyco_tranf_GTA_type"/>
    <property type="match status" value="1"/>
</dbReference>
<dbReference type="EMBL" id="LVJE01000013">
    <property type="protein sequence ID" value="OAB27875.1"/>
    <property type="molecule type" value="Genomic_DNA"/>
</dbReference>
<proteinExistence type="predicted"/>
<keyword evidence="3" id="KW-1185">Reference proteome</keyword>
<dbReference type="GO" id="GO:0016740">
    <property type="term" value="F:transferase activity"/>
    <property type="evidence" value="ECO:0007669"/>
    <property type="project" value="UniProtKB-KW"/>
</dbReference>
<dbReference type="InterPro" id="IPR050834">
    <property type="entry name" value="Glycosyltransf_2"/>
</dbReference>
<feature type="domain" description="Glycosyltransferase 2-like" evidence="1">
    <location>
        <begin position="6"/>
        <end position="169"/>
    </location>
</feature>
<comment type="caution">
    <text evidence="2">The sequence shown here is derived from an EMBL/GenBank/DDBJ whole genome shotgun (WGS) entry which is preliminary data.</text>
</comment>
<organism evidence="2 3">
    <name type="scientific">Flavobacterium fryxellicola</name>
    <dbReference type="NCBI Taxonomy" id="249352"/>
    <lineage>
        <taxon>Bacteria</taxon>
        <taxon>Pseudomonadati</taxon>
        <taxon>Bacteroidota</taxon>
        <taxon>Flavobacteriia</taxon>
        <taxon>Flavobacteriales</taxon>
        <taxon>Flavobacteriaceae</taxon>
        <taxon>Flavobacterium</taxon>
    </lineage>
</organism>
<dbReference type="PANTHER" id="PTHR43685:SF2">
    <property type="entry name" value="GLYCOSYLTRANSFERASE 2-LIKE DOMAIN-CONTAINING PROTEIN"/>
    <property type="match status" value="1"/>
</dbReference>
<evidence type="ECO:0000313" key="3">
    <source>
        <dbReference type="Proteomes" id="UP000077164"/>
    </source>
</evidence>
<sequence>MNAIVSIIVPCYNQAQYLDEALQSVLDQTYQNWECIVVNDGSPDNTENIVEKWLKRDTRFQYLFKENGGVSSARNFGISHAVGEFILPLDADDKIGSDYITLGIKVFKYDIALKVVYCRAEYFGEKSGPWNLQPYSLKELARLNMIFCSALYRKKDWELVRGYDTNMIYGIEDWEFWISILKDGGKVFCLDTVQFYYRTKQVSRQRQLDGETVKIMNEYMSIKHVDFFIKQLGSYMELNEVIDTNKKCSENLKSEKFVIDAFCTTFFGFSVFGLYKIKK</sequence>
<dbReference type="InterPro" id="IPR029044">
    <property type="entry name" value="Nucleotide-diphossugar_trans"/>
</dbReference>
<gene>
    <name evidence="2" type="ORF">FBFR_08390</name>
</gene>